<evidence type="ECO:0000256" key="3">
    <source>
        <dbReference type="ARBA" id="ARBA00022679"/>
    </source>
</evidence>
<dbReference type="RefSeq" id="WP_231819632.1">
    <property type="nucleotide sequence ID" value="NZ_CP082781.1"/>
</dbReference>
<dbReference type="InterPro" id="IPR006366">
    <property type="entry name" value="CobA/CysG_C"/>
</dbReference>
<dbReference type="NCBIfam" id="TIGR01469">
    <property type="entry name" value="cobA_cysG_Cterm"/>
    <property type="match status" value="1"/>
</dbReference>
<evidence type="ECO:0000256" key="5">
    <source>
        <dbReference type="ARBA" id="ARBA00023244"/>
    </source>
</evidence>
<protein>
    <recommendedName>
        <fullName evidence="1">uroporphyrinogen-III C-methyltransferase</fullName>
        <ecNumber evidence="1">2.1.1.107</ecNumber>
    </recommendedName>
</protein>
<dbReference type="Proteomes" id="UP001199642">
    <property type="component" value="Chromosome"/>
</dbReference>
<evidence type="ECO:0000259" key="7">
    <source>
        <dbReference type="Pfam" id="PF00590"/>
    </source>
</evidence>
<dbReference type="EMBL" id="CP082781">
    <property type="protein sequence ID" value="UGS25872.1"/>
    <property type="molecule type" value="Genomic_DNA"/>
</dbReference>
<dbReference type="CDD" id="cd11642">
    <property type="entry name" value="SUMT"/>
    <property type="match status" value="1"/>
</dbReference>
<dbReference type="EC" id="2.1.1.107" evidence="1"/>
<name>A0ABY3RQ38_9MICO</name>
<dbReference type="NCBIfam" id="NF004790">
    <property type="entry name" value="PRK06136.1"/>
    <property type="match status" value="1"/>
</dbReference>
<reference evidence="8 9" key="1">
    <citation type="submission" date="2023-01" db="EMBL/GenBank/DDBJ databases">
        <title>Characterization of estradiol degrading bacteria Microbacterium sp. MZT7 and reveal degrading genes through genome analysis.</title>
        <authorList>
            <person name="Hao P."/>
            <person name="Gao Y."/>
        </authorList>
    </citation>
    <scope>NUCLEOTIDE SEQUENCE [LARGE SCALE GENOMIC DNA]</scope>
    <source>
        <strain evidence="8 9">MZT7</strain>
    </source>
</reference>
<dbReference type="PANTHER" id="PTHR45790">
    <property type="entry name" value="SIROHEME SYNTHASE-RELATED"/>
    <property type="match status" value="1"/>
</dbReference>
<dbReference type="InterPro" id="IPR050161">
    <property type="entry name" value="Siro_Cobalamin_biosynth"/>
</dbReference>
<feature type="region of interest" description="Disordered" evidence="6">
    <location>
        <begin position="306"/>
        <end position="340"/>
    </location>
</feature>
<keyword evidence="5" id="KW-0627">Porphyrin biosynthesis</keyword>
<feature type="compositionally biased region" description="Low complexity" evidence="6">
    <location>
        <begin position="322"/>
        <end position="332"/>
    </location>
</feature>
<keyword evidence="3 8" id="KW-0808">Transferase</keyword>
<evidence type="ECO:0000313" key="8">
    <source>
        <dbReference type="EMBL" id="UGS25872.1"/>
    </source>
</evidence>
<gene>
    <name evidence="8" type="primary">cobA</name>
    <name evidence="8" type="ORF">K8F61_14610</name>
</gene>
<proteinExistence type="predicted"/>
<sequence>MSAVARIAVPGGVVLVGAGPGDAGLLTRAGLRALQEADVIVADRLGARAVLDQLAAEGVEITAEVLDVGKLPGHHRVPQAEINALLVRLAGEGRAVVRLKGGDPFVLGRGREEQLHLEEEGVPVRVVPGVTSAVSVPAVAGIPLTHRGVAASFTVASGHDPIAALPGGRDHTIVLLMGIGTLAHAAAVLARGVRGGTCPIAIVEDGYGPGERVTIGTLDSIVELAAARRVRSPAVVVIGDVVRLSPEAPPALRAPRASAGASPEPSTPPPPPAARTRRAGAVARLAEALEAGLAVDTGLLAAVRRDEPPFPFHPLPEETGDSASAAVPGPSSAERKTPRR</sequence>
<dbReference type="Gene3D" id="3.40.1010.10">
    <property type="entry name" value="Cobalt-precorrin-4 Transmethylase, Domain 1"/>
    <property type="match status" value="1"/>
</dbReference>
<dbReference type="SUPFAM" id="SSF53790">
    <property type="entry name" value="Tetrapyrrole methylase"/>
    <property type="match status" value="1"/>
</dbReference>
<accession>A0ABY3RQ38</accession>
<evidence type="ECO:0000256" key="4">
    <source>
        <dbReference type="ARBA" id="ARBA00022691"/>
    </source>
</evidence>
<feature type="domain" description="Tetrapyrrole methylase" evidence="7">
    <location>
        <begin position="13"/>
        <end position="221"/>
    </location>
</feature>
<keyword evidence="9" id="KW-1185">Reference proteome</keyword>
<organism evidence="8 9">
    <name type="scientific">Microbacterium resistens</name>
    <dbReference type="NCBI Taxonomy" id="156977"/>
    <lineage>
        <taxon>Bacteria</taxon>
        <taxon>Bacillati</taxon>
        <taxon>Actinomycetota</taxon>
        <taxon>Actinomycetes</taxon>
        <taxon>Micrococcales</taxon>
        <taxon>Microbacteriaceae</taxon>
        <taxon>Microbacterium</taxon>
    </lineage>
</organism>
<keyword evidence="2 8" id="KW-0489">Methyltransferase</keyword>
<evidence type="ECO:0000256" key="1">
    <source>
        <dbReference type="ARBA" id="ARBA00012162"/>
    </source>
</evidence>
<keyword evidence="4" id="KW-0949">S-adenosyl-L-methionine</keyword>
<feature type="region of interest" description="Disordered" evidence="6">
    <location>
        <begin position="249"/>
        <end position="279"/>
    </location>
</feature>
<dbReference type="InterPro" id="IPR014777">
    <property type="entry name" value="4pyrrole_Mease_sub1"/>
</dbReference>
<feature type="compositionally biased region" description="Low complexity" evidence="6">
    <location>
        <begin position="249"/>
        <end position="264"/>
    </location>
</feature>
<evidence type="ECO:0000256" key="2">
    <source>
        <dbReference type="ARBA" id="ARBA00022603"/>
    </source>
</evidence>
<dbReference type="InterPro" id="IPR014776">
    <property type="entry name" value="4pyrrole_Mease_sub2"/>
</dbReference>
<dbReference type="InterPro" id="IPR035996">
    <property type="entry name" value="4pyrrol_Methylase_sf"/>
</dbReference>
<dbReference type="GO" id="GO:0032259">
    <property type="term" value="P:methylation"/>
    <property type="evidence" value="ECO:0007669"/>
    <property type="project" value="UniProtKB-KW"/>
</dbReference>
<evidence type="ECO:0000313" key="9">
    <source>
        <dbReference type="Proteomes" id="UP001199642"/>
    </source>
</evidence>
<dbReference type="Gene3D" id="3.30.950.10">
    <property type="entry name" value="Methyltransferase, Cobalt-precorrin-4 Transmethylase, Domain 2"/>
    <property type="match status" value="1"/>
</dbReference>
<evidence type="ECO:0000256" key="6">
    <source>
        <dbReference type="SAM" id="MobiDB-lite"/>
    </source>
</evidence>
<dbReference type="PANTHER" id="PTHR45790:SF3">
    <property type="entry name" value="S-ADENOSYL-L-METHIONINE-DEPENDENT UROPORPHYRINOGEN III METHYLTRANSFERASE, CHLOROPLASTIC"/>
    <property type="match status" value="1"/>
</dbReference>
<dbReference type="InterPro" id="IPR000878">
    <property type="entry name" value="4pyrrol_Mease"/>
</dbReference>
<dbReference type="Pfam" id="PF00590">
    <property type="entry name" value="TP_methylase"/>
    <property type="match status" value="1"/>
</dbReference>
<dbReference type="GO" id="GO:0004851">
    <property type="term" value="F:uroporphyrin-III C-methyltransferase activity"/>
    <property type="evidence" value="ECO:0007669"/>
    <property type="project" value="UniProtKB-EC"/>
</dbReference>